<comment type="similarity">
    <text evidence="2">Belongs to the TRAPP small subunits family. Sedlin subfamily.</text>
</comment>
<accession>A0A9D4P992</accession>
<reference evidence="4" key="2">
    <citation type="journal article" date="2021" name="World Allergy Organ. J.">
        <title>Chromosome-level assembly of Dermatophagoides farinae genome and transcriptome reveals two novel allergens Der f 37 and Der f 39.</title>
        <authorList>
            <person name="Chen J."/>
            <person name="Cai Z."/>
            <person name="Fan D."/>
            <person name="Hu J."/>
            <person name="Hou Y."/>
            <person name="He Y."/>
            <person name="Zhang Z."/>
            <person name="Zhao Z."/>
            <person name="Gao P."/>
            <person name="Hu W."/>
            <person name="Sun J."/>
            <person name="Li J."/>
            <person name="Ji K."/>
        </authorList>
    </citation>
    <scope>NUCLEOTIDE SEQUENCE</scope>
    <source>
        <strain evidence="4">JKM2019</strain>
    </source>
</reference>
<dbReference type="SUPFAM" id="SSF64356">
    <property type="entry name" value="SNARE-like"/>
    <property type="match status" value="1"/>
</dbReference>
<evidence type="ECO:0000256" key="1">
    <source>
        <dbReference type="ARBA" id="ARBA00004556"/>
    </source>
</evidence>
<sequence length="127" mass="14374">MSVLALAIVNNHNTPVLIRTRNEDSVDILFKLHSSLDVVEEKQNTREPFLGILSQSDSYKIYGLCSATNSKILLMVNNTSIRDNEARAILKTIHNIYVDVTTSNPFYVHGQPIHSQHLIRKIDEIFG</sequence>
<dbReference type="OrthoDB" id="10258445at2759"/>
<proteinExistence type="inferred from homology"/>
<dbReference type="Proteomes" id="UP000828236">
    <property type="component" value="Unassembled WGS sequence"/>
</dbReference>
<comment type="subcellular location">
    <subcellularLocation>
        <location evidence="1">Cytoplasm</location>
        <location evidence="1">Perinuclear region</location>
    </subcellularLocation>
</comment>
<evidence type="ECO:0000256" key="2">
    <source>
        <dbReference type="ARBA" id="ARBA00006626"/>
    </source>
</evidence>
<gene>
    <name evidence="4" type="ORF">HUG17_1951</name>
</gene>
<comment type="caution">
    <text evidence="4">The sequence shown here is derived from an EMBL/GenBank/DDBJ whole genome shotgun (WGS) entry which is preliminary data.</text>
</comment>
<name>A0A9D4P992_DERFA</name>
<dbReference type="GO" id="GO:0048471">
    <property type="term" value="C:perinuclear region of cytoplasm"/>
    <property type="evidence" value="ECO:0007669"/>
    <property type="project" value="UniProtKB-SubCell"/>
</dbReference>
<evidence type="ECO:0000256" key="3">
    <source>
        <dbReference type="ARBA" id="ARBA00022892"/>
    </source>
</evidence>
<dbReference type="EMBL" id="SDOV01000001">
    <property type="protein sequence ID" value="KAH7646413.1"/>
    <property type="molecule type" value="Genomic_DNA"/>
</dbReference>
<dbReference type="AlphaFoldDB" id="A0A9D4P992"/>
<evidence type="ECO:0000313" key="4">
    <source>
        <dbReference type="EMBL" id="KAH7646413.1"/>
    </source>
</evidence>
<dbReference type="Pfam" id="PF04628">
    <property type="entry name" value="Sedlin_N"/>
    <property type="match status" value="1"/>
</dbReference>
<dbReference type="InterPro" id="IPR006722">
    <property type="entry name" value="Sedlin"/>
</dbReference>
<dbReference type="PANTHER" id="PTHR12403">
    <property type="entry name" value="TRAFFICKING PROTEIN PARTICLE COMPLEX SUBUNIT 2"/>
    <property type="match status" value="1"/>
</dbReference>
<keyword evidence="3" id="KW-0931">ER-Golgi transport</keyword>
<keyword evidence="3" id="KW-0813">Transport</keyword>
<reference evidence="4" key="1">
    <citation type="submission" date="2020-06" db="EMBL/GenBank/DDBJ databases">
        <authorList>
            <person name="Ji K."/>
            <person name="Li J."/>
        </authorList>
    </citation>
    <scope>NUCLEOTIDE SEQUENCE</scope>
    <source>
        <strain evidence="4">JKM2019</strain>
        <tissue evidence="4">Whole body</tissue>
    </source>
</reference>
<dbReference type="Gene3D" id="3.30.450.70">
    <property type="match status" value="1"/>
</dbReference>
<dbReference type="GO" id="GO:0006888">
    <property type="term" value="P:endoplasmic reticulum to Golgi vesicle-mediated transport"/>
    <property type="evidence" value="ECO:0007669"/>
    <property type="project" value="InterPro"/>
</dbReference>
<organism evidence="4">
    <name type="scientific">Dermatophagoides farinae</name>
    <name type="common">American house dust mite</name>
    <dbReference type="NCBI Taxonomy" id="6954"/>
    <lineage>
        <taxon>Eukaryota</taxon>
        <taxon>Metazoa</taxon>
        <taxon>Ecdysozoa</taxon>
        <taxon>Arthropoda</taxon>
        <taxon>Chelicerata</taxon>
        <taxon>Arachnida</taxon>
        <taxon>Acari</taxon>
        <taxon>Acariformes</taxon>
        <taxon>Sarcoptiformes</taxon>
        <taxon>Astigmata</taxon>
        <taxon>Psoroptidia</taxon>
        <taxon>Analgoidea</taxon>
        <taxon>Pyroglyphidae</taxon>
        <taxon>Dermatophagoidinae</taxon>
        <taxon>Dermatophagoides</taxon>
    </lineage>
</organism>
<dbReference type="InterPro" id="IPR011012">
    <property type="entry name" value="Longin-like_dom_sf"/>
</dbReference>
<protein>
    <submittedName>
        <fullName evidence="4">Trafficking protein particle complex subunit 2-like protein</fullName>
    </submittedName>
</protein>